<evidence type="ECO:0000313" key="2">
    <source>
        <dbReference type="EMBL" id="KAK0157362.1"/>
    </source>
</evidence>
<sequence length="538" mass="61801">MMNEYCNTINKSDVSVWDKPPCPTSPFTDKIVATVPDISLCHTEHTSQSMNLKRLTNKNDSKQTNKFQYPHDSRLRFYQILQSNANYNYLNERNFTPNTTNDQRYTLSQNHDGLIAKQSKNNAISSKFDHNPSIQYNDYCINQSRNEENKQKGNVQIHRASNTNSHYNWNYPCNSRTGDNRIMKLLTLVERQNQQLESLKCQINALVANLNKYRGHDMKTSSHVSDNEIKSYKSMRLQQKSRCSEDVRTILEDNKVSIGVMTSFEFTIRNKSSDLTVEGTTTKDCSHLVENCRGESLHSLKSPLEKIIEKSECQVSENADRHIVNYNQEVQNNPTEKFDCYADNDNDESLKATSAKIGWTFYNNVLCHVNEILHNSNEICQPQTECNVTRKSNTDQMIVLETAFAGITNAITSNIDDKLIAVESSYYPRVNYQTNIIQTSNSTSETNASIHMRALALKYLGDEYVARNDSSQKSMNELTKSHSIMDIILKNTMSISTRNYMDKHKLMNNEQLITNDNMNHGKQNILDVSILKRQPKLL</sequence>
<evidence type="ECO:0000313" key="3">
    <source>
        <dbReference type="Proteomes" id="UP001168990"/>
    </source>
</evidence>
<dbReference type="EMBL" id="JAQQBS010001425">
    <property type="protein sequence ID" value="KAK0157362.1"/>
    <property type="molecule type" value="Genomic_DNA"/>
</dbReference>
<comment type="caution">
    <text evidence="2">The sequence shown here is derived from an EMBL/GenBank/DDBJ whole genome shotgun (WGS) entry which is preliminary data.</text>
</comment>
<protein>
    <submittedName>
        <fullName evidence="2">Uncharacterized protein</fullName>
    </submittedName>
</protein>
<reference evidence="2" key="1">
    <citation type="journal article" date="2023" name="bioRxiv">
        <title>Scaffold-level genome assemblies of two parasitoid biocontrol wasps reveal the parthenogenesis mechanism and an associated novel virus.</title>
        <authorList>
            <person name="Inwood S."/>
            <person name="Skelly J."/>
            <person name="Guhlin J."/>
            <person name="Harrop T."/>
            <person name="Goldson S."/>
            <person name="Dearden P."/>
        </authorList>
    </citation>
    <scope>NUCLEOTIDE SEQUENCE</scope>
    <source>
        <strain evidence="2">Irish</strain>
        <tissue evidence="2">Whole body</tissue>
    </source>
</reference>
<name>A0AA39C3W7_9HYME</name>
<keyword evidence="1" id="KW-0175">Coiled coil</keyword>
<dbReference type="AlphaFoldDB" id="A0AA39C3W7"/>
<gene>
    <name evidence="2" type="ORF">PV328_011113</name>
</gene>
<proteinExistence type="predicted"/>
<feature type="coiled-coil region" evidence="1">
    <location>
        <begin position="182"/>
        <end position="216"/>
    </location>
</feature>
<keyword evidence="3" id="KW-1185">Reference proteome</keyword>
<organism evidence="2 3">
    <name type="scientific">Microctonus aethiopoides</name>
    <dbReference type="NCBI Taxonomy" id="144406"/>
    <lineage>
        <taxon>Eukaryota</taxon>
        <taxon>Metazoa</taxon>
        <taxon>Ecdysozoa</taxon>
        <taxon>Arthropoda</taxon>
        <taxon>Hexapoda</taxon>
        <taxon>Insecta</taxon>
        <taxon>Pterygota</taxon>
        <taxon>Neoptera</taxon>
        <taxon>Endopterygota</taxon>
        <taxon>Hymenoptera</taxon>
        <taxon>Apocrita</taxon>
        <taxon>Ichneumonoidea</taxon>
        <taxon>Braconidae</taxon>
        <taxon>Euphorinae</taxon>
        <taxon>Microctonus</taxon>
    </lineage>
</organism>
<dbReference type="Proteomes" id="UP001168990">
    <property type="component" value="Unassembled WGS sequence"/>
</dbReference>
<accession>A0AA39C3W7</accession>
<evidence type="ECO:0000256" key="1">
    <source>
        <dbReference type="SAM" id="Coils"/>
    </source>
</evidence>
<reference evidence="2" key="2">
    <citation type="submission" date="2023-03" db="EMBL/GenBank/DDBJ databases">
        <authorList>
            <person name="Inwood S.N."/>
            <person name="Skelly J.G."/>
            <person name="Guhlin J."/>
            <person name="Harrop T.W.R."/>
            <person name="Goldson S.G."/>
            <person name="Dearden P.K."/>
        </authorList>
    </citation>
    <scope>NUCLEOTIDE SEQUENCE</scope>
    <source>
        <strain evidence="2">Irish</strain>
        <tissue evidence="2">Whole body</tissue>
    </source>
</reference>